<gene>
    <name evidence="1" type="ORF">OOU_Y34scaffold00162g23</name>
</gene>
<dbReference type="EMBL" id="JH792927">
    <property type="protein sequence ID" value="ELQ43254.1"/>
    <property type="molecule type" value="Genomic_DNA"/>
</dbReference>
<name>A0AA97P7B5_PYRO3</name>
<dbReference type="Proteomes" id="UP000011086">
    <property type="component" value="Unassembled WGS sequence"/>
</dbReference>
<evidence type="ECO:0000313" key="1">
    <source>
        <dbReference type="EMBL" id="ELQ43254.1"/>
    </source>
</evidence>
<accession>A0AA97P7B5</accession>
<protein>
    <submittedName>
        <fullName evidence="1">Uncharacterized protein</fullName>
    </submittedName>
</protein>
<sequence length="150" mass="16553">MPHWSIPRVRVQCLGWATKVQKDQGSQGGIRTRTKIEKLFSLVKDRHIKTCNMSKNHTVTTILQTAEIPTVTCDDLQMERLIDLTPLDNGGCKGVKCLSELNKKISKSGNIPGGKGAALLPTQETSLGCPRQCSKYGLYGRIVYLLVKEA</sequence>
<proteinExistence type="predicted"/>
<dbReference type="AlphaFoldDB" id="A0AA97P7B5"/>
<organism evidence="1">
    <name type="scientific">Pyricularia oryzae (strain Y34)</name>
    <name type="common">Rice blast fungus</name>
    <name type="synonym">Magnaporthe oryzae</name>
    <dbReference type="NCBI Taxonomy" id="1143189"/>
    <lineage>
        <taxon>Eukaryota</taxon>
        <taxon>Fungi</taxon>
        <taxon>Dikarya</taxon>
        <taxon>Ascomycota</taxon>
        <taxon>Pezizomycotina</taxon>
        <taxon>Sordariomycetes</taxon>
        <taxon>Sordariomycetidae</taxon>
        <taxon>Magnaporthales</taxon>
        <taxon>Pyriculariaceae</taxon>
        <taxon>Pyricularia</taxon>
    </lineage>
</organism>
<reference evidence="1" key="1">
    <citation type="journal article" date="2012" name="PLoS Genet.">
        <title>Comparative analysis of the genomes of two field isolates of the rice blast fungus Magnaporthe oryzae.</title>
        <authorList>
            <person name="Xue M."/>
            <person name="Yang J."/>
            <person name="Li Z."/>
            <person name="Hu S."/>
            <person name="Yao N."/>
            <person name="Dean R.A."/>
            <person name="Zhao W."/>
            <person name="Shen M."/>
            <person name="Zhang H."/>
            <person name="Li C."/>
            <person name="Liu L."/>
            <person name="Cao L."/>
            <person name="Xu X."/>
            <person name="Xing Y."/>
            <person name="Hsiang T."/>
            <person name="Zhang Z."/>
            <person name="Xu J.R."/>
            <person name="Peng Y.L."/>
        </authorList>
    </citation>
    <scope>NUCLEOTIDE SEQUENCE</scope>
    <source>
        <strain evidence="1">Y34</strain>
    </source>
</reference>